<keyword evidence="3" id="KW-1185">Reference proteome</keyword>
<dbReference type="Gene3D" id="2.40.50.40">
    <property type="match status" value="1"/>
</dbReference>
<dbReference type="Gene3D" id="2.30.30.140">
    <property type="match status" value="1"/>
</dbReference>
<organism evidence="2 3">
    <name type="scientific">Cuscuta australis</name>
    <dbReference type="NCBI Taxonomy" id="267555"/>
    <lineage>
        <taxon>Eukaryota</taxon>
        <taxon>Viridiplantae</taxon>
        <taxon>Streptophyta</taxon>
        <taxon>Embryophyta</taxon>
        <taxon>Tracheophyta</taxon>
        <taxon>Spermatophyta</taxon>
        <taxon>Magnoliopsida</taxon>
        <taxon>eudicotyledons</taxon>
        <taxon>Gunneridae</taxon>
        <taxon>Pentapetalae</taxon>
        <taxon>asterids</taxon>
        <taxon>lamiids</taxon>
        <taxon>Solanales</taxon>
        <taxon>Convolvulaceae</taxon>
        <taxon>Cuscuteae</taxon>
        <taxon>Cuscuta</taxon>
        <taxon>Cuscuta subgen. Grammica</taxon>
        <taxon>Cuscuta sect. Cleistogrammica</taxon>
    </lineage>
</organism>
<name>A0A328D9A9_9ASTE</name>
<proteinExistence type="predicted"/>
<dbReference type="InterPro" id="IPR039276">
    <property type="entry name" value="SHH1/2"/>
</dbReference>
<feature type="domain" description="SAWADEE" evidence="1">
    <location>
        <begin position="131"/>
        <end position="260"/>
    </location>
</feature>
<reference evidence="2 3" key="1">
    <citation type="submission" date="2018-06" db="EMBL/GenBank/DDBJ databases">
        <title>The Genome of Cuscuta australis (Dodder) Provides Insight into the Evolution of Plant Parasitism.</title>
        <authorList>
            <person name="Liu H."/>
        </authorList>
    </citation>
    <scope>NUCLEOTIDE SEQUENCE [LARGE SCALE GENOMIC DNA]</scope>
    <source>
        <strain evidence="3">cv. Yunnan</strain>
        <tissue evidence="2">Vines</tissue>
    </source>
</reference>
<dbReference type="PANTHER" id="PTHR33827:SF2">
    <property type="entry name" value="PROTEIN SAWADEE HOMEODOMAIN HOMOLOG 1"/>
    <property type="match status" value="1"/>
</dbReference>
<evidence type="ECO:0000259" key="1">
    <source>
        <dbReference type="Pfam" id="PF16719"/>
    </source>
</evidence>
<dbReference type="Proteomes" id="UP000249390">
    <property type="component" value="Unassembled WGS sequence"/>
</dbReference>
<dbReference type="Pfam" id="PF16719">
    <property type="entry name" value="SAWADEE"/>
    <property type="match status" value="1"/>
</dbReference>
<dbReference type="PANTHER" id="PTHR33827">
    <property type="entry name" value="PROTEIN SAWADEE HOMEODOMAIN HOMOLOG 2"/>
    <property type="match status" value="1"/>
</dbReference>
<dbReference type="EMBL" id="NQVE01000183">
    <property type="protein sequence ID" value="RAL41760.1"/>
    <property type="molecule type" value="Genomic_DNA"/>
</dbReference>
<comment type="caution">
    <text evidence="2">The sequence shown here is derived from an EMBL/GenBank/DDBJ whole genome shotgun (WGS) entry which is preliminary data.</text>
</comment>
<sequence>MEHCMEIDTEDAFPEFTLAEILEMERMFKEKGVKTFDQEFCEEVAAKFSSSPYRTGISVIAWEQVKTWFTNKQSGLEEKATLLSLISTTNATRCVQRRPKKIVSSIRKLASQYASEKYENPIGERAAELSDLAFEALSAKDLAWYDVATFLNYRVTYSGDLEVRVRFSGFRNDQDEWVSVRKGVRARSIPLAHSECEKVEPGDLVLCFRENEVYAYALYCDAHIVEIERREHDISGCTCIFLVRYDFDNFEDKVESHKICCRPTKRKD</sequence>
<dbReference type="InterPro" id="IPR032001">
    <property type="entry name" value="SAWADEE_dom"/>
</dbReference>
<evidence type="ECO:0000313" key="3">
    <source>
        <dbReference type="Proteomes" id="UP000249390"/>
    </source>
</evidence>
<dbReference type="GO" id="GO:0003682">
    <property type="term" value="F:chromatin binding"/>
    <property type="evidence" value="ECO:0007669"/>
    <property type="project" value="InterPro"/>
</dbReference>
<dbReference type="AlphaFoldDB" id="A0A328D9A9"/>
<gene>
    <name evidence="2" type="ORF">DM860_008942</name>
</gene>
<evidence type="ECO:0000313" key="2">
    <source>
        <dbReference type="EMBL" id="RAL41760.1"/>
    </source>
</evidence>
<protein>
    <recommendedName>
        <fullName evidence="1">SAWADEE domain-containing protein</fullName>
    </recommendedName>
</protein>
<accession>A0A328D9A9</accession>